<reference evidence="4" key="1">
    <citation type="submission" date="2016-11" db="EMBL/GenBank/DDBJ databases">
        <authorList>
            <person name="Varghese N."/>
            <person name="Submissions S."/>
        </authorList>
    </citation>
    <scope>NUCLEOTIDE SEQUENCE [LARGE SCALE GENOMIC DNA]</scope>
    <source>
        <strain evidence="4">DSM 12395</strain>
    </source>
</reference>
<dbReference type="Pfam" id="PF00004">
    <property type="entry name" value="AAA"/>
    <property type="match status" value="1"/>
</dbReference>
<dbReference type="OrthoDB" id="9806903at2"/>
<name>A0A1M4XL60_9FIRM</name>
<dbReference type="InterPro" id="IPR041627">
    <property type="entry name" value="AAA_lid_6"/>
</dbReference>
<dbReference type="Proteomes" id="UP000184148">
    <property type="component" value="Unassembled WGS sequence"/>
</dbReference>
<dbReference type="InterPro" id="IPR027417">
    <property type="entry name" value="P-loop_NTPase"/>
</dbReference>
<dbReference type="RefSeq" id="WP_073238043.1">
    <property type="nucleotide sequence ID" value="NZ_FQUY01000008.1"/>
</dbReference>
<dbReference type="Gene3D" id="3.40.50.300">
    <property type="entry name" value="P-loop containing nucleotide triphosphate hydrolases"/>
    <property type="match status" value="1"/>
</dbReference>
<proteinExistence type="predicted"/>
<dbReference type="Gene3D" id="1.10.8.60">
    <property type="match status" value="1"/>
</dbReference>
<dbReference type="STRING" id="1121429.SAMN02745133_01491"/>
<dbReference type="GO" id="GO:0016887">
    <property type="term" value="F:ATP hydrolysis activity"/>
    <property type="evidence" value="ECO:0007669"/>
    <property type="project" value="InterPro"/>
</dbReference>
<organism evidence="3 4">
    <name type="scientific">Desulforamulus putei DSM 12395</name>
    <dbReference type="NCBI Taxonomy" id="1121429"/>
    <lineage>
        <taxon>Bacteria</taxon>
        <taxon>Bacillati</taxon>
        <taxon>Bacillota</taxon>
        <taxon>Clostridia</taxon>
        <taxon>Eubacteriales</taxon>
        <taxon>Peptococcaceae</taxon>
        <taxon>Desulforamulus</taxon>
    </lineage>
</organism>
<feature type="domain" description="CbbX AAA lid" evidence="2">
    <location>
        <begin position="190"/>
        <end position="238"/>
    </location>
</feature>
<dbReference type="AlphaFoldDB" id="A0A1M4XL60"/>
<dbReference type="PANTHER" id="PTHR43392:SF2">
    <property type="entry name" value="AAA-TYPE ATPASE FAMILY PROTEIN _ ANKYRIN REPEAT FAMILY PROTEIN"/>
    <property type="match status" value="1"/>
</dbReference>
<evidence type="ECO:0000259" key="1">
    <source>
        <dbReference type="Pfam" id="PF00004"/>
    </source>
</evidence>
<sequence>MTNHIIEETLKDLEELPGLTKFKGIVKEIGMTARAGELSGKPVNFAFIGNPGTGKVALARLVGEMLYRLQVLRKDQLFGVHKSDLTGQSSQETIQRVNGLIEKARGGIVYVDKVPDILALGKEVIQVMLDARETMIVLSGTREELAALLADAEVSPKINFRLEFPDYTPEELMEVAVRLAEDYQLTITREAAEKLQAIFLSRQHELGKLGNTRYAKDIIDKAYRRAASRIMTGGETDKLFPEDIEG</sequence>
<dbReference type="GO" id="GO:0005524">
    <property type="term" value="F:ATP binding"/>
    <property type="evidence" value="ECO:0007669"/>
    <property type="project" value="InterPro"/>
</dbReference>
<dbReference type="InterPro" id="IPR050773">
    <property type="entry name" value="CbxX/CfxQ_RuBisCO_ESX"/>
</dbReference>
<accession>A0A1M4XL60</accession>
<evidence type="ECO:0000313" key="4">
    <source>
        <dbReference type="Proteomes" id="UP000184148"/>
    </source>
</evidence>
<dbReference type="PANTHER" id="PTHR43392">
    <property type="entry name" value="AAA-TYPE ATPASE FAMILY PROTEIN / ANKYRIN REPEAT FAMILY PROTEIN"/>
    <property type="match status" value="1"/>
</dbReference>
<protein>
    <submittedName>
        <fullName evidence="3">Stage V sporulation protein K</fullName>
    </submittedName>
</protein>
<dbReference type="Pfam" id="PF17866">
    <property type="entry name" value="AAA_lid_6"/>
    <property type="match status" value="1"/>
</dbReference>
<keyword evidence="4" id="KW-1185">Reference proteome</keyword>
<dbReference type="InterPro" id="IPR003959">
    <property type="entry name" value="ATPase_AAA_core"/>
</dbReference>
<dbReference type="SUPFAM" id="SSF52540">
    <property type="entry name" value="P-loop containing nucleoside triphosphate hydrolases"/>
    <property type="match status" value="1"/>
</dbReference>
<gene>
    <name evidence="3" type="ORF">SAMN02745133_01491</name>
</gene>
<evidence type="ECO:0000313" key="3">
    <source>
        <dbReference type="EMBL" id="SHE94171.1"/>
    </source>
</evidence>
<evidence type="ECO:0000259" key="2">
    <source>
        <dbReference type="Pfam" id="PF17866"/>
    </source>
</evidence>
<dbReference type="EMBL" id="FQUY01000008">
    <property type="protein sequence ID" value="SHE94171.1"/>
    <property type="molecule type" value="Genomic_DNA"/>
</dbReference>
<feature type="domain" description="ATPase AAA-type core" evidence="1">
    <location>
        <begin position="47"/>
        <end position="116"/>
    </location>
</feature>